<reference evidence="1 2" key="1">
    <citation type="submission" date="2019-03" db="EMBL/GenBank/DDBJ databases">
        <authorList>
            <person name="Li J."/>
        </authorList>
    </citation>
    <scope>NUCLEOTIDE SEQUENCE [LARGE SCALE GENOMIC DNA]</scope>
    <source>
        <strain evidence="1 2">3058</strain>
    </source>
</reference>
<gene>
    <name evidence="1" type="ORF">E4L95_19905</name>
</gene>
<accession>A0A4Z1C917</accession>
<evidence type="ECO:0000313" key="1">
    <source>
        <dbReference type="EMBL" id="TGN45202.1"/>
    </source>
</evidence>
<name>A0A4Z1C917_9RHOB</name>
<dbReference type="AlphaFoldDB" id="A0A4Z1C917"/>
<organism evidence="1 2">
    <name type="scientific">Paracoccus liaowanqingii</name>
    <dbReference type="NCBI Taxonomy" id="2560053"/>
    <lineage>
        <taxon>Bacteria</taxon>
        <taxon>Pseudomonadati</taxon>
        <taxon>Pseudomonadota</taxon>
        <taxon>Alphaproteobacteria</taxon>
        <taxon>Rhodobacterales</taxon>
        <taxon>Paracoccaceae</taxon>
        <taxon>Paracoccus</taxon>
    </lineage>
</organism>
<dbReference type="EMBL" id="SRPG01000319">
    <property type="protein sequence ID" value="TGN45202.1"/>
    <property type="molecule type" value="Genomic_DNA"/>
</dbReference>
<dbReference type="Proteomes" id="UP000297972">
    <property type="component" value="Unassembled WGS sequence"/>
</dbReference>
<keyword evidence="2" id="KW-1185">Reference proteome</keyword>
<proteinExistence type="predicted"/>
<evidence type="ECO:0000313" key="2">
    <source>
        <dbReference type="Proteomes" id="UP000297972"/>
    </source>
</evidence>
<sequence>MNHVRTFAQSALVAIICLSLVVWSLAPSSSHVPSIFEVVAEHTDMIADHGHSHGLEEDLFWALHGHSHDVADHDHSQAMLVLVAGSYPPTAYRDGFRLRASLDGPHRVYLIERPPRA</sequence>
<comment type="caution">
    <text evidence="1">The sequence shown here is derived from an EMBL/GenBank/DDBJ whole genome shotgun (WGS) entry which is preliminary data.</text>
</comment>
<protein>
    <submittedName>
        <fullName evidence="1">Uncharacterized protein</fullName>
    </submittedName>
</protein>
<dbReference type="OrthoDB" id="7872836at2"/>